<sequence>MVFGKGGAILQILQDKHHSKEQHAGVCFTDHRFLQKNAVFAGKHRVDDLTVAHMRSRLQGLYEKNCSGDAADYRLYIRNIASVTAHMRSRSQVAYEKNCSDDTAGKSLRRWRAYAQQGAGHS</sequence>
<organism evidence="1 2">
    <name type="scientific">Leersia perrieri</name>
    <dbReference type="NCBI Taxonomy" id="77586"/>
    <lineage>
        <taxon>Eukaryota</taxon>
        <taxon>Viridiplantae</taxon>
        <taxon>Streptophyta</taxon>
        <taxon>Embryophyta</taxon>
        <taxon>Tracheophyta</taxon>
        <taxon>Spermatophyta</taxon>
        <taxon>Magnoliopsida</taxon>
        <taxon>Liliopsida</taxon>
        <taxon>Poales</taxon>
        <taxon>Poaceae</taxon>
        <taxon>BOP clade</taxon>
        <taxon>Oryzoideae</taxon>
        <taxon>Oryzeae</taxon>
        <taxon>Oryzinae</taxon>
        <taxon>Leersia</taxon>
    </lineage>
</organism>
<reference evidence="1 2" key="1">
    <citation type="submission" date="2012-08" db="EMBL/GenBank/DDBJ databases">
        <title>Oryza genome evolution.</title>
        <authorList>
            <person name="Wing R.A."/>
        </authorList>
    </citation>
    <scope>NUCLEOTIDE SEQUENCE</scope>
</reference>
<name>A0A0D9XH08_9ORYZ</name>
<protein>
    <submittedName>
        <fullName evidence="1">Uncharacterized protein</fullName>
    </submittedName>
</protein>
<dbReference type="EnsemblPlants" id="LPERR09G16180.1">
    <property type="protein sequence ID" value="LPERR09G16180.1"/>
    <property type="gene ID" value="LPERR09G16180"/>
</dbReference>
<keyword evidence="2" id="KW-1185">Reference proteome</keyword>
<reference evidence="2" key="2">
    <citation type="submission" date="2013-12" db="EMBL/GenBank/DDBJ databases">
        <authorList>
            <person name="Yu Y."/>
            <person name="Lee S."/>
            <person name="de Baynast K."/>
            <person name="Wissotski M."/>
            <person name="Liu L."/>
            <person name="Talag J."/>
            <person name="Goicoechea J."/>
            <person name="Angelova A."/>
            <person name="Jetty R."/>
            <person name="Kudrna D."/>
            <person name="Golser W."/>
            <person name="Rivera L."/>
            <person name="Zhang J."/>
            <person name="Wing R."/>
        </authorList>
    </citation>
    <scope>NUCLEOTIDE SEQUENCE</scope>
</reference>
<evidence type="ECO:0000313" key="2">
    <source>
        <dbReference type="Proteomes" id="UP000032180"/>
    </source>
</evidence>
<dbReference type="HOGENOM" id="CLU_2030075_0_0_1"/>
<reference evidence="1" key="3">
    <citation type="submission" date="2015-04" db="UniProtKB">
        <authorList>
            <consortium name="EnsemblPlants"/>
        </authorList>
    </citation>
    <scope>IDENTIFICATION</scope>
</reference>
<dbReference type="AlphaFoldDB" id="A0A0D9XH08"/>
<evidence type="ECO:0000313" key="1">
    <source>
        <dbReference type="EnsemblPlants" id="LPERR09G16180.1"/>
    </source>
</evidence>
<accession>A0A0D9XH08</accession>
<dbReference type="Proteomes" id="UP000032180">
    <property type="component" value="Chromosome 9"/>
</dbReference>
<dbReference type="Gramene" id="LPERR09G16180.1">
    <property type="protein sequence ID" value="LPERR09G16180.1"/>
    <property type="gene ID" value="LPERR09G16180"/>
</dbReference>
<proteinExistence type="predicted"/>